<evidence type="ECO:0000259" key="5">
    <source>
        <dbReference type="PROSITE" id="PS50893"/>
    </source>
</evidence>
<dbReference type="SUPFAM" id="SSF52540">
    <property type="entry name" value="P-loop containing nucleoside triphosphate hydrolases"/>
    <property type="match status" value="1"/>
</dbReference>
<keyword evidence="7" id="KW-1185">Reference proteome</keyword>
<gene>
    <name evidence="6" type="ORF">EV644_12942</name>
</gene>
<keyword evidence="4 6" id="KW-0067">ATP-binding</keyword>
<dbReference type="Proteomes" id="UP000295818">
    <property type="component" value="Unassembled WGS sequence"/>
</dbReference>
<dbReference type="InterPro" id="IPR017871">
    <property type="entry name" value="ABC_transporter-like_CS"/>
</dbReference>
<dbReference type="PANTHER" id="PTHR43335">
    <property type="entry name" value="ABC TRANSPORTER, ATP-BINDING PROTEIN"/>
    <property type="match status" value="1"/>
</dbReference>
<dbReference type="RefSeq" id="WP_132195980.1">
    <property type="nucleotide sequence ID" value="NZ_SLWM01000029.1"/>
</dbReference>
<dbReference type="InterPro" id="IPR003439">
    <property type="entry name" value="ABC_transporter-like_ATP-bd"/>
</dbReference>
<sequence>MELAIRTRRLTKRFRHHLALSELNLDVPTGMVFGYLGPNGAGKTTTIRLLAGLIRPTSGSAIVFGFDAADQYDALQRRIGYLPGDFAPYPDLTAAQYLRYFANLRGGVESAGVDRLAKRFELDVTVKIGTLSHGNRQKIGIIQAFMHEPDLLILDEPTAGLDPIMQREFLALLRETRDAGRTVFLSSHILAEVEAVADTVGILRRGELVTTQSVEALKAQARRRLELTFATTPPMDRIRQVPGVQDISSDGCTAHVVLTGSTAELVKAVAPYEVTNLVSHEADLESVFLDYYAAPR</sequence>
<dbReference type="CDD" id="cd03230">
    <property type="entry name" value="ABC_DR_subfamily_A"/>
    <property type="match status" value="1"/>
</dbReference>
<dbReference type="InterPro" id="IPR027417">
    <property type="entry name" value="P-loop_NTPase"/>
</dbReference>
<dbReference type="Pfam" id="PF00005">
    <property type="entry name" value="ABC_tran"/>
    <property type="match status" value="1"/>
</dbReference>
<comment type="caution">
    <text evidence="6">The sequence shown here is derived from an EMBL/GenBank/DDBJ whole genome shotgun (WGS) entry which is preliminary data.</text>
</comment>
<evidence type="ECO:0000256" key="1">
    <source>
        <dbReference type="ARBA" id="ARBA00005417"/>
    </source>
</evidence>
<dbReference type="PROSITE" id="PS00211">
    <property type="entry name" value="ABC_TRANSPORTER_1"/>
    <property type="match status" value="1"/>
</dbReference>
<dbReference type="GO" id="GO:0005524">
    <property type="term" value="F:ATP binding"/>
    <property type="evidence" value="ECO:0007669"/>
    <property type="project" value="UniProtKB-KW"/>
</dbReference>
<dbReference type="SMART" id="SM00382">
    <property type="entry name" value="AAA"/>
    <property type="match status" value="1"/>
</dbReference>
<dbReference type="EMBL" id="SLWM01000029">
    <property type="protein sequence ID" value="TCO11674.1"/>
    <property type="molecule type" value="Genomic_DNA"/>
</dbReference>
<dbReference type="PANTHER" id="PTHR43335:SF4">
    <property type="entry name" value="ABC TRANSPORTER, ATP-BINDING PROTEIN"/>
    <property type="match status" value="1"/>
</dbReference>
<keyword evidence="2" id="KW-0813">Transport</keyword>
<dbReference type="Gene3D" id="3.40.50.300">
    <property type="entry name" value="P-loop containing nucleotide triphosphate hydrolases"/>
    <property type="match status" value="1"/>
</dbReference>
<evidence type="ECO:0000313" key="7">
    <source>
        <dbReference type="Proteomes" id="UP000295818"/>
    </source>
</evidence>
<evidence type="ECO:0000256" key="3">
    <source>
        <dbReference type="ARBA" id="ARBA00022741"/>
    </source>
</evidence>
<reference evidence="6 7" key="1">
    <citation type="journal article" date="2015" name="Stand. Genomic Sci.">
        <title>Genomic Encyclopedia of Bacterial and Archaeal Type Strains, Phase III: the genomes of soil and plant-associated and newly described type strains.</title>
        <authorList>
            <person name="Whitman W.B."/>
            <person name="Woyke T."/>
            <person name="Klenk H.P."/>
            <person name="Zhou Y."/>
            <person name="Lilburn T.G."/>
            <person name="Beck B.J."/>
            <person name="De Vos P."/>
            <person name="Vandamme P."/>
            <person name="Eisen J.A."/>
            <person name="Garrity G."/>
            <person name="Hugenholtz P."/>
            <person name="Kyrpides N.C."/>
        </authorList>
    </citation>
    <scope>NUCLEOTIDE SEQUENCE [LARGE SCALE GENOMIC DNA]</scope>
    <source>
        <strain evidence="6 7">VKM Ac-2538</strain>
    </source>
</reference>
<accession>A0ABY2B924</accession>
<evidence type="ECO:0000256" key="4">
    <source>
        <dbReference type="ARBA" id="ARBA00022840"/>
    </source>
</evidence>
<evidence type="ECO:0000256" key="2">
    <source>
        <dbReference type="ARBA" id="ARBA00022448"/>
    </source>
</evidence>
<feature type="domain" description="ABC transporter" evidence="5">
    <location>
        <begin position="5"/>
        <end position="230"/>
    </location>
</feature>
<dbReference type="PROSITE" id="PS50893">
    <property type="entry name" value="ABC_TRANSPORTER_2"/>
    <property type="match status" value="1"/>
</dbReference>
<protein>
    <submittedName>
        <fullName evidence="6">ABC-2 type transport system ATP-binding protein</fullName>
    </submittedName>
</protein>
<evidence type="ECO:0000313" key="6">
    <source>
        <dbReference type="EMBL" id="TCO11674.1"/>
    </source>
</evidence>
<organism evidence="6 7">
    <name type="scientific">Kribbella orskensis</name>
    <dbReference type="NCBI Taxonomy" id="2512216"/>
    <lineage>
        <taxon>Bacteria</taxon>
        <taxon>Bacillati</taxon>
        <taxon>Actinomycetota</taxon>
        <taxon>Actinomycetes</taxon>
        <taxon>Propionibacteriales</taxon>
        <taxon>Kribbellaceae</taxon>
        <taxon>Kribbella</taxon>
    </lineage>
</organism>
<name>A0ABY2B924_9ACTN</name>
<keyword evidence="3" id="KW-0547">Nucleotide-binding</keyword>
<comment type="similarity">
    <text evidence="1">Belongs to the ABC transporter superfamily.</text>
</comment>
<proteinExistence type="inferred from homology"/>
<dbReference type="InterPro" id="IPR003593">
    <property type="entry name" value="AAA+_ATPase"/>
</dbReference>